<organism evidence="1 2">
    <name type="scientific">Phytophthora fragariaefolia</name>
    <dbReference type="NCBI Taxonomy" id="1490495"/>
    <lineage>
        <taxon>Eukaryota</taxon>
        <taxon>Sar</taxon>
        <taxon>Stramenopiles</taxon>
        <taxon>Oomycota</taxon>
        <taxon>Peronosporomycetes</taxon>
        <taxon>Peronosporales</taxon>
        <taxon>Peronosporaceae</taxon>
        <taxon>Phytophthora</taxon>
    </lineage>
</organism>
<evidence type="ECO:0000313" key="2">
    <source>
        <dbReference type="Proteomes" id="UP001165121"/>
    </source>
</evidence>
<gene>
    <name evidence="1" type="ORF">Pfra01_000885600</name>
</gene>
<dbReference type="PANTHER" id="PTHR40866">
    <property type="entry name" value="BED-TYPE DOMAIN-CONTAINING PROTEIN"/>
    <property type="match status" value="1"/>
</dbReference>
<dbReference type="EMBL" id="BSXT01000808">
    <property type="protein sequence ID" value="GMF34439.1"/>
    <property type="molecule type" value="Genomic_DNA"/>
</dbReference>
<reference evidence="1" key="1">
    <citation type="submission" date="2023-04" db="EMBL/GenBank/DDBJ databases">
        <title>Phytophthora fragariaefolia NBRC 109709.</title>
        <authorList>
            <person name="Ichikawa N."/>
            <person name="Sato H."/>
            <person name="Tonouchi N."/>
        </authorList>
    </citation>
    <scope>NUCLEOTIDE SEQUENCE</scope>
    <source>
        <strain evidence="1">NBRC 109709</strain>
    </source>
</reference>
<accession>A0A9W7CJP4</accession>
<name>A0A9W7CJP4_9STRA</name>
<comment type="caution">
    <text evidence="1">The sequence shown here is derived from an EMBL/GenBank/DDBJ whole genome shotgun (WGS) entry which is preliminary data.</text>
</comment>
<protein>
    <submittedName>
        <fullName evidence="1">Unnamed protein product</fullName>
    </submittedName>
</protein>
<dbReference type="SUPFAM" id="SSF53098">
    <property type="entry name" value="Ribonuclease H-like"/>
    <property type="match status" value="1"/>
</dbReference>
<sequence length="275" mass="31457">MRNMPVHEVEDELTRAMSKLRPVTAKAVKKCMKGIAIKIGIKLKRELETLLGLMCDGWTHAGMQYVALYGVYEADGEVHMRQLGLSPLTDGSQTTEAYVKMFKNVLEVYNKTLNMVGSLVGDNFKTNISIATKMGVPLEACASHRLNLAIKKYLASYETLLDEVNALMLELRHENNFGELKKHTDHPVKRNVTRWSSTFTMLERYIRIRPEIKKVEAVEERIPTVGKHRKLAALFEHLKKFESICKRRQHEDTDMAELRLILMASLQSILSWPTT</sequence>
<dbReference type="PANTHER" id="PTHR40866:SF1">
    <property type="entry name" value="BED-TYPE DOMAIN-CONTAINING PROTEIN"/>
    <property type="match status" value="1"/>
</dbReference>
<keyword evidence="2" id="KW-1185">Reference proteome</keyword>
<evidence type="ECO:0000313" key="1">
    <source>
        <dbReference type="EMBL" id="GMF34439.1"/>
    </source>
</evidence>
<dbReference type="InterPro" id="IPR012337">
    <property type="entry name" value="RNaseH-like_sf"/>
</dbReference>
<dbReference type="AlphaFoldDB" id="A0A9W7CJP4"/>
<dbReference type="OrthoDB" id="122841at2759"/>
<proteinExistence type="predicted"/>
<dbReference type="Proteomes" id="UP001165121">
    <property type="component" value="Unassembled WGS sequence"/>
</dbReference>